<dbReference type="AlphaFoldDB" id="A0A2K9HPN1"/>
<dbReference type="OrthoDB" id="2255372at2"/>
<feature type="domain" description="S-layer protein C-terminal" evidence="2">
    <location>
        <begin position="512"/>
        <end position="553"/>
    </location>
</feature>
<keyword evidence="1" id="KW-0732">Signal</keyword>
<dbReference type="Proteomes" id="UP000234653">
    <property type="component" value="Chromosome"/>
</dbReference>
<evidence type="ECO:0000256" key="1">
    <source>
        <dbReference type="SAM" id="SignalP"/>
    </source>
</evidence>
<dbReference type="Gene3D" id="3.80.10.10">
    <property type="entry name" value="Ribonuclease Inhibitor"/>
    <property type="match status" value="1"/>
</dbReference>
<sequence length="561" mass="62048">MKMGQKNWGKLIIALGLSLSILGTSTTVHAQTSAASLGDEMESSTSEVKYSGIDGTCQWYISDDDTLHIESGTLQAGSLGKSLTSNENEYPNVKFDSIKQDIKKISIDGNVILPANSSWLFTGIGNNTNGISGITEIKNGERLNTSNVTNMSHMFDGLGNLTVLDVSTWDISHVSNMSYMFSDTGLSLIDVSTWDTGNVLNMRHMFSADNTTSNLQQLDVSNWNVSNVSDMSAMFMKDQQLKVLDISNWDVHKVIKMNDMFSGASGLRKLDFSKWQSNAKTTGFLTGTNLNRIRLSANFHLKNSGLGQDTSGNTNHKEWLVTKKGNKSIISSKKLLKGKYLSWAINAKGIEIFDVNIPNNLNKTILNKNVKGSVKNGIATLTIKVPERNGYKANKSLLTFTVNVDKLQASKGKYVITSPEKVTYKKVAATKKVNQLVATRPQRKVTTLFDNDTKALSNSLTSATNWFSDRQMKLKGVTYYRVATDRWVKSGDVYTYEPQSATIKTGDLDQVVMNSQGQVINNRKLDSETTWKTDRLANINGKTYYRVATNEFVPTNDVTIV</sequence>
<dbReference type="EMBL" id="CP018867">
    <property type="protein sequence ID" value="AUI72443.1"/>
    <property type="molecule type" value="Genomic_DNA"/>
</dbReference>
<evidence type="ECO:0000313" key="4">
    <source>
        <dbReference type="Proteomes" id="UP000234653"/>
    </source>
</evidence>
<dbReference type="KEGG" id="lali:LA20249_09745"/>
<reference evidence="3 4" key="1">
    <citation type="submission" date="2016-12" db="EMBL/GenBank/DDBJ databases">
        <title>The whole genome sequencing and assembly of Lactobacillus alimentarius DSM 20249T strain.</title>
        <authorList>
            <person name="Lee Y.-J."/>
            <person name="Yi H."/>
            <person name="Bahn Y.-S."/>
            <person name="Kim J.F."/>
            <person name="Lee D.-W."/>
        </authorList>
    </citation>
    <scope>NUCLEOTIDE SEQUENCE [LARGE SCALE GENOMIC DNA]</scope>
    <source>
        <strain evidence="3 4">DSM 20249</strain>
    </source>
</reference>
<organism evidence="3 4">
    <name type="scientific">Companilactobacillus alimentarius DSM 20249</name>
    <dbReference type="NCBI Taxonomy" id="1423720"/>
    <lineage>
        <taxon>Bacteria</taxon>
        <taxon>Bacillati</taxon>
        <taxon>Bacillota</taxon>
        <taxon>Bacilli</taxon>
        <taxon>Lactobacillales</taxon>
        <taxon>Lactobacillaceae</taxon>
        <taxon>Companilactobacillus</taxon>
    </lineage>
</organism>
<accession>A0A2K9HPN1</accession>
<feature type="chain" id="PRO_5014733247" description="S-layer protein C-terminal domain-containing protein" evidence="1">
    <location>
        <begin position="31"/>
        <end position="561"/>
    </location>
</feature>
<evidence type="ECO:0000313" key="3">
    <source>
        <dbReference type="EMBL" id="AUI72443.1"/>
    </source>
</evidence>
<proteinExistence type="predicted"/>
<feature type="signal peptide" evidence="1">
    <location>
        <begin position="1"/>
        <end position="30"/>
    </location>
</feature>
<dbReference type="InterPro" id="IPR011889">
    <property type="entry name" value="Liste_lipo_26"/>
</dbReference>
<dbReference type="SUPFAM" id="SSF52047">
    <property type="entry name" value="RNI-like"/>
    <property type="match status" value="1"/>
</dbReference>
<protein>
    <recommendedName>
        <fullName evidence="2">S-layer protein C-terminal domain-containing protein</fullName>
    </recommendedName>
</protein>
<dbReference type="Pfam" id="PF03217">
    <property type="entry name" value="SlpA"/>
    <property type="match status" value="1"/>
</dbReference>
<dbReference type="InterPro" id="IPR032675">
    <property type="entry name" value="LRR_dom_sf"/>
</dbReference>
<dbReference type="Pfam" id="PF03382">
    <property type="entry name" value="DUF285"/>
    <property type="match status" value="1"/>
</dbReference>
<name>A0A2K9HPN1_9LACO</name>
<dbReference type="InterPro" id="IPR005046">
    <property type="entry name" value="DUF285"/>
</dbReference>
<dbReference type="NCBIfam" id="TIGR02167">
    <property type="entry name" value="Liste_lipo_26"/>
    <property type="match status" value="3"/>
</dbReference>
<keyword evidence="4" id="KW-1185">Reference proteome</keyword>
<evidence type="ECO:0000259" key="2">
    <source>
        <dbReference type="Pfam" id="PF03217"/>
    </source>
</evidence>
<gene>
    <name evidence="3" type="ORF">LA20249_09745</name>
</gene>
<dbReference type="STRING" id="1423720.FC67_GL000128"/>
<dbReference type="InterPro" id="IPR024968">
    <property type="entry name" value="SlpA_C_lactobacillus"/>
</dbReference>